<protein>
    <submittedName>
        <fullName evidence="3">Amidohydrolase family protein</fullName>
    </submittedName>
</protein>
<evidence type="ECO:0000259" key="2">
    <source>
        <dbReference type="Pfam" id="PF04909"/>
    </source>
</evidence>
<dbReference type="InterPro" id="IPR006680">
    <property type="entry name" value="Amidohydro-rel"/>
</dbReference>
<accession>A0ABW2ZPQ9</accession>
<comment type="caution">
    <text evidence="3">The sequence shown here is derived from an EMBL/GenBank/DDBJ whole genome shotgun (WGS) entry which is preliminary data.</text>
</comment>
<evidence type="ECO:0000313" key="3">
    <source>
        <dbReference type="EMBL" id="MFD0780440.1"/>
    </source>
</evidence>
<dbReference type="PANTHER" id="PTHR43569:SF2">
    <property type="entry name" value="AMIDOHYDROLASE-RELATED DOMAIN-CONTAINING PROTEIN"/>
    <property type="match status" value="1"/>
</dbReference>
<sequence length="278" mass="30299">MLIDTHAHLWDTGVLDYPWLAEADTLPKVFLPADLREGDREKTRFVFVQADCLASQGLEEARWVADRGADDLAGIVAFAPLETAAVTADLAALDAVPGVVGIRRLLQDADEELLDSPDLDAGLEAVSARGWTFDACIHWQQLSALTRLAARHEGLPIVLDHLGKPPLDSDDTQTFALWRSQLADLASLPHVFLKLSGLPAETVSEPTAGALGPWLRAAFDLFGPDRSMLGSDYPVSRRRGMVRADWFDLVASALGASAAEWAQVREHTARAVYRLDLD</sequence>
<organism evidence="3 4">
    <name type="scientific">Microbacterium koreense</name>
    <dbReference type="NCBI Taxonomy" id="323761"/>
    <lineage>
        <taxon>Bacteria</taxon>
        <taxon>Bacillati</taxon>
        <taxon>Actinomycetota</taxon>
        <taxon>Actinomycetes</taxon>
        <taxon>Micrococcales</taxon>
        <taxon>Microbacteriaceae</taxon>
        <taxon>Microbacterium</taxon>
    </lineage>
</organism>
<evidence type="ECO:0000313" key="4">
    <source>
        <dbReference type="Proteomes" id="UP001597042"/>
    </source>
</evidence>
<feature type="domain" description="Amidohydrolase-related" evidence="2">
    <location>
        <begin position="3"/>
        <end position="275"/>
    </location>
</feature>
<dbReference type="Gene3D" id="3.20.20.140">
    <property type="entry name" value="Metal-dependent hydrolases"/>
    <property type="match status" value="1"/>
</dbReference>
<comment type="similarity">
    <text evidence="1">Belongs to the metallo-dependent hydrolases superfamily.</text>
</comment>
<keyword evidence="4" id="KW-1185">Reference proteome</keyword>
<dbReference type="InterPro" id="IPR052350">
    <property type="entry name" value="Metallo-dep_Lactonases"/>
</dbReference>
<dbReference type="InterPro" id="IPR032466">
    <property type="entry name" value="Metal_Hydrolase"/>
</dbReference>
<reference evidence="4" key="1">
    <citation type="journal article" date="2019" name="Int. J. Syst. Evol. Microbiol.">
        <title>The Global Catalogue of Microorganisms (GCM) 10K type strain sequencing project: providing services to taxonomists for standard genome sequencing and annotation.</title>
        <authorList>
            <consortium name="The Broad Institute Genomics Platform"/>
            <consortium name="The Broad Institute Genome Sequencing Center for Infectious Disease"/>
            <person name="Wu L."/>
            <person name="Ma J."/>
        </authorList>
    </citation>
    <scope>NUCLEOTIDE SEQUENCE [LARGE SCALE GENOMIC DNA]</scope>
    <source>
        <strain evidence="4">CCUG 50754</strain>
    </source>
</reference>
<gene>
    <name evidence="3" type="ORF">ACFQZV_03890</name>
</gene>
<dbReference type="Proteomes" id="UP001597042">
    <property type="component" value="Unassembled WGS sequence"/>
</dbReference>
<name>A0ABW2ZPQ9_9MICO</name>
<dbReference type="EMBL" id="JBHTIM010000001">
    <property type="protein sequence ID" value="MFD0780440.1"/>
    <property type="molecule type" value="Genomic_DNA"/>
</dbReference>
<proteinExistence type="inferred from homology"/>
<dbReference type="SUPFAM" id="SSF51556">
    <property type="entry name" value="Metallo-dependent hydrolases"/>
    <property type="match status" value="1"/>
</dbReference>
<dbReference type="PANTHER" id="PTHR43569">
    <property type="entry name" value="AMIDOHYDROLASE"/>
    <property type="match status" value="1"/>
</dbReference>
<dbReference type="Pfam" id="PF04909">
    <property type="entry name" value="Amidohydro_2"/>
    <property type="match status" value="1"/>
</dbReference>
<dbReference type="RefSeq" id="WP_378750665.1">
    <property type="nucleotide sequence ID" value="NZ_JBHSSV010000003.1"/>
</dbReference>
<evidence type="ECO:0000256" key="1">
    <source>
        <dbReference type="ARBA" id="ARBA00038310"/>
    </source>
</evidence>